<sequence>MMESPSGSRERAHSWPWCCLPGRLLPPVCPPGSREVGRPSMPIWPWLTGDEVTPNSPYPLIAPDGLAK</sequence>
<dbReference type="AlphaFoldDB" id="A0AAN8H0B6"/>
<dbReference type="EMBL" id="JAULUE010002054">
    <property type="protein sequence ID" value="KAK5894654.1"/>
    <property type="molecule type" value="Genomic_DNA"/>
</dbReference>
<reference evidence="1 2" key="1">
    <citation type="journal article" date="2023" name="Mol. Biol. Evol.">
        <title>Genomics of Secondarily Temperate Adaptation in the Only Non-Antarctic Icefish.</title>
        <authorList>
            <person name="Rivera-Colon A.G."/>
            <person name="Rayamajhi N."/>
            <person name="Minhas B.F."/>
            <person name="Madrigal G."/>
            <person name="Bilyk K.T."/>
            <person name="Yoon V."/>
            <person name="Hune M."/>
            <person name="Gregory S."/>
            <person name="Cheng C.H.C."/>
            <person name="Catchen J.M."/>
        </authorList>
    </citation>
    <scope>NUCLEOTIDE SEQUENCE [LARGE SCALE GENOMIC DNA]</scope>
    <source>
        <strain evidence="1">JC2023a</strain>
    </source>
</reference>
<gene>
    <name evidence="1" type="ORF">CesoFtcFv8_011327</name>
</gene>
<evidence type="ECO:0000313" key="1">
    <source>
        <dbReference type="EMBL" id="KAK5894654.1"/>
    </source>
</evidence>
<accession>A0AAN8H0B6</accession>
<name>A0AAN8H0B6_9TELE</name>
<organism evidence="1 2">
    <name type="scientific">Champsocephalus esox</name>
    <name type="common">pike icefish</name>
    <dbReference type="NCBI Taxonomy" id="159716"/>
    <lineage>
        <taxon>Eukaryota</taxon>
        <taxon>Metazoa</taxon>
        <taxon>Chordata</taxon>
        <taxon>Craniata</taxon>
        <taxon>Vertebrata</taxon>
        <taxon>Euteleostomi</taxon>
        <taxon>Actinopterygii</taxon>
        <taxon>Neopterygii</taxon>
        <taxon>Teleostei</taxon>
        <taxon>Neoteleostei</taxon>
        <taxon>Acanthomorphata</taxon>
        <taxon>Eupercaria</taxon>
        <taxon>Perciformes</taxon>
        <taxon>Notothenioidei</taxon>
        <taxon>Channichthyidae</taxon>
        <taxon>Champsocephalus</taxon>
    </lineage>
</organism>
<comment type="caution">
    <text evidence="1">The sequence shown here is derived from an EMBL/GenBank/DDBJ whole genome shotgun (WGS) entry which is preliminary data.</text>
</comment>
<evidence type="ECO:0000313" key="2">
    <source>
        <dbReference type="Proteomes" id="UP001335648"/>
    </source>
</evidence>
<proteinExistence type="predicted"/>
<keyword evidence="2" id="KW-1185">Reference proteome</keyword>
<dbReference type="Proteomes" id="UP001335648">
    <property type="component" value="Unassembled WGS sequence"/>
</dbReference>
<protein>
    <submittedName>
        <fullName evidence="1">Uncharacterized protein</fullName>
    </submittedName>
</protein>